<gene>
    <name evidence="1" type="ORF">SAMN05660197_0342</name>
</gene>
<evidence type="ECO:0000313" key="1">
    <source>
        <dbReference type="EMBL" id="SMC08585.1"/>
    </source>
</evidence>
<keyword evidence="2" id="KW-1185">Reference proteome</keyword>
<dbReference type="AlphaFoldDB" id="A0A1W1WQV3"/>
<dbReference type="InterPro" id="IPR008719">
    <property type="entry name" value="N2O_reductase_NosL"/>
</dbReference>
<dbReference type="Proteomes" id="UP000192602">
    <property type="component" value="Unassembled WGS sequence"/>
</dbReference>
<dbReference type="SUPFAM" id="SSF160387">
    <property type="entry name" value="NosL/MerB-like"/>
    <property type="match status" value="1"/>
</dbReference>
<proteinExistence type="predicted"/>
<protein>
    <submittedName>
        <fullName evidence="1">Nitrous oxide reductase accessory protein NosL</fullName>
    </submittedName>
</protein>
<dbReference type="OrthoDB" id="5372743at2"/>
<dbReference type="STRING" id="1069081.SAMN05660197_0342"/>
<name>A0A1W1WQV3_9BACT</name>
<dbReference type="PANTHER" id="PTHR41247">
    <property type="entry name" value="HTH-TYPE TRANSCRIPTIONAL REPRESSOR YCNK"/>
    <property type="match status" value="1"/>
</dbReference>
<dbReference type="PANTHER" id="PTHR41247:SF1">
    <property type="entry name" value="HTH-TYPE TRANSCRIPTIONAL REPRESSOR YCNK"/>
    <property type="match status" value="1"/>
</dbReference>
<sequence length="162" mass="18605">MKKIFAIFLFVTLLFGQNASKDSKSSQKATLDPIYHLDVNKNPKFQAKIELANGKTILFCCPKSMFYFYLRPYEFPEYKIKKETDFKKLLVKDYISGEWIKAEGALYVFGSRLQGPKGDDLIPVRNKDTLNIFRLKYGGSKVLTFPEVVHKGVGLIYFLDAP</sequence>
<evidence type="ECO:0000313" key="2">
    <source>
        <dbReference type="Proteomes" id="UP000192602"/>
    </source>
</evidence>
<accession>A0A1W1WQV3</accession>
<reference evidence="2" key="1">
    <citation type="submission" date="2017-04" db="EMBL/GenBank/DDBJ databases">
        <authorList>
            <person name="Varghese N."/>
            <person name="Submissions S."/>
        </authorList>
    </citation>
    <scope>NUCLEOTIDE SEQUENCE [LARGE SCALE GENOMIC DNA]</scope>
    <source>
        <strain evidence="2">DSM 16512</strain>
    </source>
</reference>
<dbReference type="EMBL" id="FWWZ01000001">
    <property type="protein sequence ID" value="SMC08585.1"/>
    <property type="molecule type" value="Genomic_DNA"/>
</dbReference>
<dbReference type="RefSeq" id="WP_084274858.1">
    <property type="nucleotide sequence ID" value="NZ_AP026671.1"/>
</dbReference>
<organism evidence="1 2">
    <name type="scientific">Nitratiruptor tergarcus DSM 16512</name>
    <dbReference type="NCBI Taxonomy" id="1069081"/>
    <lineage>
        <taxon>Bacteria</taxon>
        <taxon>Pseudomonadati</taxon>
        <taxon>Campylobacterota</taxon>
        <taxon>Epsilonproteobacteria</taxon>
        <taxon>Nautiliales</taxon>
        <taxon>Nitratiruptoraceae</taxon>
        <taxon>Nitratiruptor</taxon>
    </lineage>
</organism>
<dbReference type="Pfam" id="PF05573">
    <property type="entry name" value="NosL"/>
    <property type="match status" value="1"/>
</dbReference>